<accession>A0A8B9NFR9</accession>
<keyword evidence="2" id="KW-0677">Repeat</keyword>
<reference evidence="3" key="2">
    <citation type="submission" date="2025-09" db="UniProtKB">
        <authorList>
            <consortium name="Ensembl"/>
        </authorList>
    </citation>
    <scope>IDENTIFICATION</scope>
</reference>
<dbReference type="AlphaFoldDB" id="A0A8B9NFR9"/>
<organism evidence="3 4">
    <name type="scientific">Accipiter nisus</name>
    <name type="common">Eurasian sparrowhawk</name>
    <dbReference type="NCBI Taxonomy" id="211598"/>
    <lineage>
        <taxon>Eukaryota</taxon>
        <taxon>Metazoa</taxon>
        <taxon>Chordata</taxon>
        <taxon>Craniata</taxon>
        <taxon>Vertebrata</taxon>
        <taxon>Euteleostomi</taxon>
        <taxon>Archelosauria</taxon>
        <taxon>Archosauria</taxon>
        <taxon>Dinosauria</taxon>
        <taxon>Saurischia</taxon>
        <taxon>Theropoda</taxon>
        <taxon>Coelurosauria</taxon>
        <taxon>Aves</taxon>
        <taxon>Neognathae</taxon>
        <taxon>Neoaves</taxon>
        <taxon>Telluraves</taxon>
        <taxon>Accipitrimorphae</taxon>
        <taxon>Accipitriformes</taxon>
        <taxon>Accipitridae</taxon>
        <taxon>Accipitrinae</taxon>
        <taxon>Accipiter</taxon>
    </lineage>
</organism>
<dbReference type="SMART" id="SM00369">
    <property type="entry name" value="LRR_TYP"/>
    <property type="match status" value="5"/>
</dbReference>
<dbReference type="InterPro" id="IPR032675">
    <property type="entry name" value="LRR_dom_sf"/>
</dbReference>
<reference evidence="3" key="1">
    <citation type="submission" date="2025-08" db="UniProtKB">
        <authorList>
            <consortium name="Ensembl"/>
        </authorList>
    </citation>
    <scope>IDENTIFICATION</scope>
</reference>
<dbReference type="InterPro" id="IPR050715">
    <property type="entry name" value="LRR-SigEffector_domain"/>
</dbReference>
<dbReference type="PROSITE" id="PS51450">
    <property type="entry name" value="LRR"/>
    <property type="match status" value="1"/>
</dbReference>
<evidence type="ECO:0000256" key="2">
    <source>
        <dbReference type="ARBA" id="ARBA00022737"/>
    </source>
</evidence>
<sequence>MEMVLCYLPHLVKLSICENLIQSLPKGFNELKKLQDFSISNNKLIFLPVQLSQLTKVLRADDNKLELLSDTVDITDNLCNCTMLKHLIIHSNQLTQLPAKIHRLKHLKEFSVSGKQLDSLGEQISHLKDLSKIELSGNALRYIPVEFKNCIRKTKADLSNKLSQFPNALCALFDLKPLNLSGNSISEIIPGISDIKDLERLKLKKNKLSSFSTFTKSNKKSYIGSLISYSREKCFTFLKSKV</sequence>
<dbReference type="InterPro" id="IPR001611">
    <property type="entry name" value="Leu-rich_rpt"/>
</dbReference>
<proteinExistence type="predicted"/>
<dbReference type="Gene3D" id="3.80.10.10">
    <property type="entry name" value="Ribonuclease Inhibitor"/>
    <property type="match status" value="3"/>
</dbReference>
<name>A0A8B9NFR9_9AVES</name>
<dbReference type="SUPFAM" id="SSF52058">
    <property type="entry name" value="L domain-like"/>
    <property type="match status" value="1"/>
</dbReference>
<keyword evidence="1" id="KW-0433">Leucine-rich repeat</keyword>
<keyword evidence="4" id="KW-1185">Reference proteome</keyword>
<dbReference type="InterPro" id="IPR003591">
    <property type="entry name" value="Leu-rich_rpt_typical-subtyp"/>
</dbReference>
<dbReference type="Ensembl" id="ENSANIT00000023992.1">
    <property type="protein sequence ID" value="ENSANIP00000023215.1"/>
    <property type="gene ID" value="ENSANIG00000015761.1"/>
</dbReference>
<dbReference type="PANTHER" id="PTHR45752:SF196">
    <property type="entry name" value="GH17740P"/>
    <property type="match status" value="1"/>
</dbReference>
<evidence type="ECO:0000256" key="1">
    <source>
        <dbReference type="ARBA" id="ARBA00022614"/>
    </source>
</evidence>
<evidence type="ECO:0000313" key="3">
    <source>
        <dbReference type="Ensembl" id="ENSANIP00000023215.1"/>
    </source>
</evidence>
<dbReference type="PANTHER" id="PTHR45752">
    <property type="entry name" value="LEUCINE-RICH REPEAT-CONTAINING"/>
    <property type="match status" value="1"/>
</dbReference>
<evidence type="ECO:0000313" key="4">
    <source>
        <dbReference type="Proteomes" id="UP000694541"/>
    </source>
</evidence>
<protein>
    <recommendedName>
        <fullName evidence="5">Leucine-rich repeat-containing protein 57</fullName>
    </recommendedName>
</protein>
<evidence type="ECO:0008006" key="5">
    <source>
        <dbReference type="Google" id="ProtNLM"/>
    </source>
</evidence>
<dbReference type="Proteomes" id="UP000694541">
    <property type="component" value="Unplaced"/>
</dbReference>